<dbReference type="Gene3D" id="1.20.1440.60">
    <property type="entry name" value="23S rRNA-intervening sequence"/>
    <property type="match status" value="1"/>
</dbReference>
<dbReference type="SUPFAM" id="SSF158446">
    <property type="entry name" value="IVS-encoded protein-like"/>
    <property type="match status" value="1"/>
</dbReference>
<evidence type="ECO:0000313" key="1">
    <source>
        <dbReference type="EMBL" id="AFK03297.1"/>
    </source>
</evidence>
<proteinExistence type="predicted"/>
<dbReference type="GO" id="GO:0005840">
    <property type="term" value="C:ribosome"/>
    <property type="evidence" value="ECO:0007669"/>
    <property type="project" value="UniProtKB-KW"/>
</dbReference>
<dbReference type="CDD" id="cd16377">
    <property type="entry name" value="23S_rRNA_IVP_like"/>
    <property type="match status" value="1"/>
</dbReference>
<organism evidence="1 2">
    <name type="scientific">Emticicia oligotrophica (strain DSM 17448 / CIP 109782 / MTCC 6937 / GPTSA100-15)</name>
    <dbReference type="NCBI Taxonomy" id="929562"/>
    <lineage>
        <taxon>Bacteria</taxon>
        <taxon>Pseudomonadati</taxon>
        <taxon>Bacteroidota</taxon>
        <taxon>Cytophagia</taxon>
        <taxon>Cytophagales</taxon>
        <taxon>Leadbetterellaceae</taxon>
        <taxon>Emticicia</taxon>
    </lineage>
</organism>
<dbReference type="PANTHER" id="PTHR38471">
    <property type="entry name" value="FOUR HELIX BUNDLE PROTEIN"/>
    <property type="match status" value="1"/>
</dbReference>
<accession>A0ABN4AMB0</accession>
<keyword evidence="2" id="KW-1185">Reference proteome</keyword>
<sequence length="120" mass="13556">MQVHNFRDLKAWQLSIDAVVDIYKITSAFPSDEKFGLISQIRRCAVSIPSNIAEGSGRGSNKDFARFLGIALASSYELETQLIISNKLDIISIDSLNFLSEKLQEIQKIIFSLQRKFSQE</sequence>
<dbReference type="InterPro" id="IPR012657">
    <property type="entry name" value="23S_rRNA-intervening_sequence"/>
</dbReference>
<reference evidence="1 2" key="1">
    <citation type="submission" date="2011-07" db="EMBL/GenBank/DDBJ databases">
        <title>The complete genome of chromosome of Emticicia oligotrophica DSM 17448.</title>
        <authorList>
            <consortium name="US DOE Joint Genome Institute (JGI-PGF)"/>
            <person name="Lucas S."/>
            <person name="Han J."/>
            <person name="Lapidus A."/>
            <person name="Bruce D."/>
            <person name="Goodwin L."/>
            <person name="Pitluck S."/>
            <person name="Peters L."/>
            <person name="Kyrpides N."/>
            <person name="Mavromatis K."/>
            <person name="Ivanova N."/>
            <person name="Ovchinnikova G."/>
            <person name="Teshima H."/>
            <person name="Detter J.C."/>
            <person name="Tapia R."/>
            <person name="Han C."/>
            <person name="Land M."/>
            <person name="Hauser L."/>
            <person name="Markowitz V."/>
            <person name="Cheng J.-F."/>
            <person name="Hugenholtz P."/>
            <person name="Woyke T."/>
            <person name="Wu D."/>
            <person name="Tindall B."/>
            <person name="Pomrenke H."/>
            <person name="Brambilla E."/>
            <person name="Klenk H.-P."/>
            <person name="Eisen J.A."/>
        </authorList>
    </citation>
    <scope>NUCLEOTIDE SEQUENCE [LARGE SCALE GENOMIC DNA]</scope>
    <source>
        <strain evidence="1 2">DSM 17448</strain>
    </source>
</reference>
<name>A0ABN4AMB0_EMTOG</name>
<evidence type="ECO:0000313" key="2">
    <source>
        <dbReference type="Proteomes" id="UP000002875"/>
    </source>
</evidence>
<keyword evidence="1" id="KW-0687">Ribonucleoprotein</keyword>
<dbReference type="Pfam" id="PF05635">
    <property type="entry name" value="23S_rRNA_IVP"/>
    <property type="match status" value="1"/>
</dbReference>
<protein>
    <submittedName>
        <fullName evidence="1">S23 ribosomal protein</fullName>
    </submittedName>
</protein>
<keyword evidence="1" id="KW-0689">Ribosomal protein</keyword>
<dbReference type="NCBIfam" id="TIGR02436">
    <property type="entry name" value="four helix bundle protein"/>
    <property type="match status" value="1"/>
</dbReference>
<gene>
    <name evidence="1" type="ordered locus">Emtol_2159</name>
</gene>
<dbReference type="Proteomes" id="UP000002875">
    <property type="component" value="Chromosome"/>
</dbReference>
<dbReference type="PANTHER" id="PTHR38471:SF2">
    <property type="entry name" value="FOUR HELIX BUNDLE PROTEIN"/>
    <property type="match status" value="1"/>
</dbReference>
<dbReference type="RefSeq" id="WP_015028994.1">
    <property type="nucleotide sequence ID" value="NC_018748.1"/>
</dbReference>
<dbReference type="EMBL" id="CP002961">
    <property type="protein sequence ID" value="AFK03297.1"/>
    <property type="molecule type" value="Genomic_DNA"/>
</dbReference>
<dbReference type="InterPro" id="IPR036583">
    <property type="entry name" value="23S_rRNA_IVS_sf"/>
</dbReference>